<dbReference type="Pfam" id="PF03466">
    <property type="entry name" value="LysR_substrate"/>
    <property type="match status" value="1"/>
</dbReference>
<dbReference type="GO" id="GO:0003700">
    <property type="term" value="F:DNA-binding transcription factor activity"/>
    <property type="evidence" value="ECO:0007669"/>
    <property type="project" value="InterPro"/>
</dbReference>
<evidence type="ECO:0000256" key="1">
    <source>
        <dbReference type="ARBA" id="ARBA00009437"/>
    </source>
</evidence>
<evidence type="ECO:0000256" key="2">
    <source>
        <dbReference type="ARBA" id="ARBA00023015"/>
    </source>
</evidence>
<accession>A0A6N7PU20</accession>
<dbReference type="InterPro" id="IPR005119">
    <property type="entry name" value="LysR_subst-bd"/>
</dbReference>
<evidence type="ECO:0000256" key="3">
    <source>
        <dbReference type="ARBA" id="ARBA00023125"/>
    </source>
</evidence>
<dbReference type="InterPro" id="IPR036390">
    <property type="entry name" value="WH_DNA-bd_sf"/>
</dbReference>
<dbReference type="PROSITE" id="PS50931">
    <property type="entry name" value="HTH_LYSR"/>
    <property type="match status" value="1"/>
</dbReference>
<dbReference type="InterPro" id="IPR058163">
    <property type="entry name" value="LysR-type_TF_proteobact-type"/>
</dbReference>
<dbReference type="OrthoDB" id="5496634at2"/>
<sequence length="295" mass="32008">MDLEELRAFLAVAEAGSFLAAATSLRMPRATLRRRIDQLEARAGVLLVDRTRDGVSLTEAGRLLAARGRLMVQESNALLQSVREAGAEPSGVLRVLLPVGLPPHLFPPLLTLARTYPRLAFRLQFSDNPIGGLMENVDFAIHFGETSPAGPWVSRELARLRVWLVASREYLARRGTPASVEDLARHDLLTWEAPFEDGRSWPLLRGGTFSVAPVITAPDIHLIRQLAIAGHGVALVPDAMVPDPGLPEGALVPVLDEIVGREIGLRVVVPAVLAEVPRIKAMLDLLEPFLGKLGL</sequence>
<evidence type="ECO:0000256" key="4">
    <source>
        <dbReference type="ARBA" id="ARBA00023163"/>
    </source>
</evidence>
<dbReference type="EMBL" id="WJIE01000008">
    <property type="protein sequence ID" value="MRG95483.1"/>
    <property type="molecule type" value="Genomic_DNA"/>
</dbReference>
<dbReference type="SUPFAM" id="SSF53850">
    <property type="entry name" value="Periplasmic binding protein-like II"/>
    <property type="match status" value="1"/>
</dbReference>
<comment type="caution">
    <text evidence="6">The sequence shown here is derived from an EMBL/GenBank/DDBJ whole genome shotgun (WGS) entry which is preliminary data.</text>
</comment>
<keyword evidence="2" id="KW-0805">Transcription regulation</keyword>
<reference evidence="6 7" key="1">
    <citation type="submission" date="2019-10" db="EMBL/GenBank/DDBJ databases">
        <title>A soil myxobacterium in the family Polyangiaceae.</title>
        <authorList>
            <person name="Li Y."/>
            <person name="Wang J."/>
        </authorList>
    </citation>
    <scope>NUCLEOTIDE SEQUENCE [LARGE SCALE GENOMIC DNA]</scope>
    <source>
        <strain evidence="6 7">DSM 14734</strain>
    </source>
</reference>
<evidence type="ECO:0000313" key="6">
    <source>
        <dbReference type="EMBL" id="MRG95483.1"/>
    </source>
</evidence>
<name>A0A6N7PU20_9BACT</name>
<dbReference type="Gene3D" id="1.10.10.10">
    <property type="entry name" value="Winged helix-like DNA-binding domain superfamily/Winged helix DNA-binding domain"/>
    <property type="match status" value="1"/>
</dbReference>
<comment type="similarity">
    <text evidence="1">Belongs to the LysR transcriptional regulatory family.</text>
</comment>
<feature type="domain" description="HTH lysR-type" evidence="5">
    <location>
        <begin position="1"/>
        <end position="58"/>
    </location>
</feature>
<keyword evidence="3" id="KW-0238">DNA-binding</keyword>
<dbReference type="PANTHER" id="PTHR30537">
    <property type="entry name" value="HTH-TYPE TRANSCRIPTIONAL REGULATOR"/>
    <property type="match status" value="1"/>
</dbReference>
<dbReference type="SUPFAM" id="SSF46785">
    <property type="entry name" value="Winged helix' DNA-binding domain"/>
    <property type="match status" value="1"/>
</dbReference>
<dbReference type="Proteomes" id="UP000440224">
    <property type="component" value="Unassembled WGS sequence"/>
</dbReference>
<keyword evidence="4" id="KW-0804">Transcription</keyword>
<keyword evidence="7" id="KW-1185">Reference proteome</keyword>
<dbReference type="PANTHER" id="PTHR30537:SF3">
    <property type="entry name" value="TRANSCRIPTIONAL REGULATORY PROTEIN"/>
    <property type="match status" value="1"/>
</dbReference>
<protein>
    <submittedName>
        <fullName evidence="6">LysR family transcriptional regulator</fullName>
    </submittedName>
</protein>
<dbReference type="GO" id="GO:0006351">
    <property type="term" value="P:DNA-templated transcription"/>
    <property type="evidence" value="ECO:0007669"/>
    <property type="project" value="TreeGrafter"/>
</dbReference>
<dbReference type="AlphaFoldDB" id="A0A6N7PU20"/>
<gene>
    <name evidence="6" type="ORF">GF068_26725</name>
</gene>
<dbReference type="Gene3D" id="3.40.190.290">
    <property type="match status" value="1"/>
</dbReference>
<dbReference type="GO" id="GO:0043565">
    <property type="term" value="F:sequence-specific DNA binding"/>
    <property type="evidence" value="ECO:0007669"/>
    <property type="project" value="TreeGrafter"/>
</dbReference>
<evidence type="ECO:0000313" key="7">
    <source>
        <dbReference type="Proteomes" id="UP000440224"/>
    </source>
</evidence>
<dbReference type="Pfam" id="PF00126">
    <property type="entry name" value="HTH_1"/>
    <property type="match status" value="1"/>
</dbReference>
<dbReference type="InterPro" id="IPR000847">
    <property type="entry name" value="LysR_HTH_N"/>
</dbReference>
<proteinExistence type="inferred from homology"/>
<dbReference type="InterPro" id="IPR036388">
    <property type="entry name" value="WH-like_DNA-bd_sf"/>
</dbReference>
<organism evidence="6 7">
    <name type="scientific">Polyangium spumosum</name>
    <dbReference type="NCBI Taxonomy" id="889282"/>
    <lineage>
        <taxon>Bacteria</taxon>
        <taxon>Pseudomonadati</taxon>
        <taxon>Myxococcota</taxon>
        <taxon>Polyangia</taxon>
        <taxon>Polyangiales</taxon>
        <taxon>Polyangiaceae</taxon>
        <taxon>Polyangium</taxon>
    </lineage>
</organism>
<evidence type="ECO:0000259" key="5">
    <source>
        <dbReference type="PROSITE" id="PS50931"/>
    </source>
</evidence>
<dbReference type="RefSeq" id="WP_153822307.1">
    <property type="nucleotide sequence ID" value="NZ_WJIE01000008.1"/>
</dbReference>